<dbReference type="EMBL" id="JAEEGC010000117">
    <property type="protein sequence ID" value="MBV7275234.1"/>
    <property type="molecule type" value="Genomic_DNA"/>
</dbReference>
<proteinExistence type="predicted"/>
<dbReference type="InterPro" id="IPR025062">
    <property type="entry name" value="DUF4003"/>
</dbReference>
<dbReference type="Proteomes" id="UP000694308">
    <property type="component" value="Unassembled WGS sequence"/>
</dbReference>
<accession>A0A949U2N2</accession>
<dbReference type="RefSeq" id="WP_218322289.1">
    <property type="nucleotide sequence ID" value="NZ_JAEEGC010000117.1"/>
</dbReference>
<protein>
    <submittedName>
        <fullName evidence="1">DUF4003 domain-containing protein</fullName>
    </submittedName>
</protein>
<dbReference type="Pfam" id="PF13170">
    <property type="entry name" value="DUF4003"/>
    <property type="match status" value="1"/>
</dbReference>
<evidence type="ECO:0000313" key="2">
    <source>
        <dbReference type="Proteomes" id="UP000694308"/>
    </source>
</evidence>
<reference evidence="1" key="1">
    <citation type="submission" date="2020-12" db="EMBL/GenBank/DDBJ databases">
        <title>Clostridium thailandense sp. nov., a novel acetogenic bacterium isolated from peat land soil in Thailand.</title>
        <authorList>
            <person name="Chaikitkaew S."/>
            <person name="Birkeland N.K."/>
        </authorList>
    </citation>
    <scope>NUCLEOTIDE SEQUENCE</scope>
    <source>
        <strain evidence="1">PL3</strain>
    </source>
</reference>
<name>A0A949U2N2_9CLOT</name>
<organism evidence="1 2">
    <name type="scientific">Clostridium thailandense</name>
    <dbReference type="NCBI Taxonomy" id="2794346"/>
    <lineage>
        <taxon>Bacteria</taxon>
        <taxon>Bacillati</taxon>
        <taxon>Bacillota</taxon>
        <taxon>Clostridia</taxon>
        <taxon>Eubacteriales</taxon>
        <taxon>Clostridiaceae</taxon>
        <taxon>Clostridium</taxon>
    </lineage>
</organism>
<keyword evidence="2" id="KW-1185">Reference proteome</keyword>
<comment type="caution">
    <text evidence="1">The sequence shown here is derived from an EMBL/GenBank/DDBJ whole genome shotgun (WGS) entry which is preliminary data.</text>
</comment>
<evidence type="ECO:0000313" key="1">
    <source>
        <dbReference type="EMBL" id="MBV7275234.1"/>
    </source>
</evidence>
<sequence length="331" mass="37813">MNSELKLKVDLMVENYNELKRNFIWDMGLLKHFCAMMHATRGKKVDIDRIKEIKKYIKEETGWTSDCRGTNELIIATLLCLEEDYKSFFKNMLEVHEKMRQEGFKKSTYLPLASYTIVKSVPREQWNCKIRRMNEFYDKMKENHFWLTSKDDYVFAAVLATTDLDVQGTMEKVEECYNALNKEGFWKGNDLQNLSHIMALGEEAVEEKCLKANRLYNKLIDEKCKPKNSGLATLGVLTLISSDEDQMVRYIKEVSDYIYEQKGHGMLSLEKSTRTILSANLVSDFYVDEMKKGVIEVALANSITAIIIAQEQAAVITACAACSAAAASSSS</sequence>
<dbReference type="AlphaFoldDB" id="A0A949U2N2"/>
<gene>
    <name evidence="1" type="ORF">I6U48_20245</name>
</gene>